<comment type="caution">
    <text evidence="2">The sequence shown here is derived from an EMBL/GenBank/DDBJ whole genome shotgun (WGS) entry which is preliminary data.</text>
</comment>
<feature type="transmembrane region" description="Helical" evidence="1">
    <location>
        <begin position="6"/>
        <end position="38"/>
    </location>
</feature>
<keyword evidence="1" id="KW-1133">Transmembrane helix</keyword>
<dbReference type="AlphaFoldDB" id="X1TL15"/>
<protein>
    <submittedName>
        <fullName evidence="2">Uncharacterized protein</fullName>
    </submittedName>
</protein>
<name>X1TL15_9ZZZZ</name>
<keyword evidence="1" id="KW-0812">Transmembrane</keyword>
<gene>
    <name evidence="2" type="ORF">S12H4_38419</name>
</gene>
<accession>X1TL15</accession>
<proteinExistence type="predicted"/>
<dbReference type="EMBL" id="BARW01023121">
    <property type="protein sequence ID" value="GAI92046.1"/>
    <property type="molecule type" value="Genomic_DNA"/>
</dbReference>
<reference evidence="2" key="1">
    <citation type="journal article" date="2014" name="Front. Microbiol.">
        <title>High frequency of phylogenetically diverse reductive dehalogenase-homologous genes in deep subseafloor sedimentary metagenomes.</title>
        <authorList>
            <person name="Kawai M."/>
            <person name="Futagami T."/>
            <person name="Toyoda A."/>
            <person name="Takaki Y."/>
            <person name="Nishi S."/>
            <person name="Hori S."/>
            <person name="Arai W."/>
            <person name="Tsubouchi T."/>
            <person name="Morono Y."/>
            <person name="Uchiyama I."/>
            <person name="Ito T."/>
            <person name="Fujiyama A."/>
            <person name="Inagaki F."/>
            <person name="Takami H."/>
        </authorList>
    </citation>
    <scope>NUCLEOTIDE SEQUENCE</scope>
    <source>
        <strain evidence="2">Expedition CK06-06</strain>
    </source>
</reference>
<evidence type="ECO:0000256" key="1">
    <source>
        <dbReference type="SAM" id="Phobius"/>
    </source>
</evidence>
<evidence type="ECO:0000313" key="2">
    <source>
        <dbReference type="EMBL" id="GAI92046.1"/>
    </source>
</evidence>
<keyword evidence="1" id="KW-0472">Membrane</keyword>
<organism evidence="2">
    <name type="scientific">marine sediment metagenome</name>
    <dbReference type="NCBI Taxonomy" id="412755"/>
    <lineage>
        <taxon>unclassified sequences</taxon>
        <taxon>metagenomes</taxon>
        <taxon>ecological metagenomes</taxon>
    </lineage>
</organism>
<sequence length="61" mass="7041">MKSKTQWYISLLLILFGTLVMSTFNHLIGLVIFGLAAYSAGAYHIKFRIEEDDNEFKKLFP</sequence>